<dbReference type="Gene3D" id="3.30.1340.30">
    <property type="match status" value="3"/>
</dbReference>
<dbReference type="RefSeq" id="WP_323252524.1">
    <property type="nucleotide sequence ID" value="NZ_JAYFUL010000048.1"/>
</dbReference>
<dbReference type="Pfam" id="PF04972">
    <property type="entry name" value="BON"/>
    <property type="match status" value="3"/>
</dbReference>
<dbReference type="Proteomes" id="UP001304671">
    <property type="component" value="Unassembled WGS sequence"/>
</dbReference>
<dbReference type="InterPro" id="IPR014004">
    <property type="entry name" value="Transpt-assoc_nodulatn_dom_bac"/>
</dbReference>
<evidence type="ECO:0000259" key="1">
    <source>
        <dbReference type="PROSITE" id="PS50914"/>
    </source>
</evidence>
<dbReference type="PROSITE" id="PS50914">
    <property type="entry name" value="BON"/>
    <property type="match status" value="3"/>
</dbReference>
<feature type="domain" description="BON" evidence="1">
    <location>
        <begin position="78"/>
        <end position="146"/>
    </location>
</feature>
<proteinExistence type="predicted"/>
<name>A0ABU5QSZ8_9BACT</name>
<dbReference type="PANTHER" id="PTHR34606:SF15">
    <property type="entry name" value="BON DOMAIN-CONTAINING PROTEIN"/>
    <property type="match status" value="1"/>
</dbReference>
<sequence>MKSNEELQKDVQEAIKWEPLLHAAEIGVTAKDGIVTLTGTVDNYIKKNEAETAAKNVVGVSAVIEKIQIKFKGSLQINDEETAKDALNALKWDWQVPHDTIKVKIEDGWVTLTGNVRWNYQKEAAKKAVSSLQHVKGVTNDIAIKEETADEIEQKDIEQALGRTWSIVNADIKVKVNGHKVTLSGTVESIFQKDEAERIAWNAPGVWHLENNLVVEYRYSLVG</sequence>
<accession>A0ABU5QSZ8</accession>
<comment type="caution">
    <text evidence="2">The sequence shown here is derived from an EMBL/GenBank/DDBJ whole genome shotgun (WGS) entry which is preliminary data.</text>
</comment>
<feature type="domain" description="BON" evidence="1">
    <location>
        <begin position="149"/>
        <end position="217"/>
    </location>
</feature>
<evidence type="ECO:0000313" key="2">
    <source>
        <dbReference type="EMBL" id="MEA5260216.1"/>
    </source>
</evidence>
<protein>
    <submittedName>
        <fullName evidence="2">BON domain-containing protein</fullName>
    </submittedName>
</protein>
<dbReference type="InterPro" id="IPR007055">
    <property type="entry name" value="BON_dom"/>
</dbReference>
<dbReference type="InterPro" id="IPR051686">
    <property type="entry name" value="Lipoprotein_DolP"/>
</dbReference>
<evidence type="ECO:0000313" key="3">
    <source>
        <dbReference type="Proteomes" id="UP001304671"/>
    </source>
</evidence>
<keyword evidence="3" id="KW-1185">Reference proteome</keyword>
<dbReference type="EMBL" id="JAYFUL010000048">
    <property type="protein sequence ID" value="MEA5260216.1"/>
    <property type="molecule type" value="Genomic_DNA"/>
</dbReference>
<organism evidence="2 3">
    <name type="scientific">Arcicella aquatica</name>
    <dbReference type="NCBI Taxonomy" id="217141"/>
    <lineage>
        <taxon>Bacteria</taxon>
        <taxon>Pseudomonadati</taxon>
        <taxon>Bacteroidota</taxon>
        <taxon>Cytophagia</taxon>
        <taxon>Cytophagales</taxon>
        <taxon>Flectobacillaceae</taxon>
        <taxon>Arcicella</taxon>
    </lineage>
</organism>
<gene>
    <name evidence="2" type="ORF">VB264_20625</name>
</gene>
<reference evidence="2 3" key="1">
    <citation type="submission" date="2023-12" db="EMBL/GenBank/DDBJ databases">
        <title>Novel species of the genus Arcicella isolated from rivers.</title>
        <authorList>
            <person name="Lu H."/>
        </authorList>
    </citation>
    <scope>NUCLEOTIDE SEQUENCE [LARGE SCALE GENOMIC DNA]</scope>
    <source>
        <strain evidence="2 3">LMG 21963</strain>
    </source>
</reference>
<dbReference type="PANTHER" id="PTHR34606">
    <property type="entry name" value="BON DOMAIN-CONTAINING PROTEIN"/>
    <property type="match status" value="1"/>
</dbReference>
<feature type="domain" description="BON" evidence="1">
    <location>
        <begin position="3"/>
        <end position="71"/>
    </location>
</feature>
<dbReference type="SMART" id="SM00749">
    <property type="entry name" value="BON"/>
    <property type="match status" value="3"/>
</dbReference>